<dbReference type="GO" id="GO:0031267">
    <property type="term" value="F:small GTPase binding"/>
    <property type="evidence" value="ECO:0007669"/>
    <property type="project" value="TreeGrafter"/>
</dbReference>
<dbReference type="Gene3D" id="1.20.1050.80">
    <property type="entry name" value="VPS9 domain"/>
    <property type="match status" value="1"/>
</dbReference>
<proteinExistence type="predicted"/>
<dbReference type="InterPro" id="IPR003123">
    <property type="entry name" value="VPS9"/>
</dbReference>
<dbReference type="SUPFAM" id="SSF50729">
    <property type="entry name" value="PH domain-like"/>
    <property type="match status" value="1"/>
</dbReference>
<feature type="domain" description="VPS9" evidence="2">
    <location>
        <begin position="681"/>
        <end position="818"/>
    </location>
</feature>
<keyword evidence="4" id="KW-1185">Reference proteome</keyword>
<dbReference type="SMR" id="A0A482WHL1"/>
<dbReference type="CDD" id="cd13269">
    <property type="entry name" value="PH_alsin"/>
    <property type="match status" value="1"/>
</dbReference>
<dbReference type="PANTHER" id="PTHR46089">
    <property type="entry name" value="ALSIN HOMOLOG"/>
    <property type="match status" value="1"/>
</dbReference>
<dbReference type="Pfam" id="PF02493">
    <property type="entry name" value="MORN"/>
    <property type="match status" value="7"/>
</dbReference>
<dbReference type="InterPro" id="IPR051984">
    <property type="entry name" value="Alsin"/>
</dbReference>
<dbReference type="GO" id="GO:0005737">
    <property type="term" value="C:cytoplasm"/>
    <property type="evidence" value="ECO:0007669"/>
    <property type="project" value="TreeGrafter"/>
</dbReference>
<dbReference type="InterPro" id="IPR059093">
    <property type="entry name" value="HA_Alsin"/>
</dbReference>
<dbReference type="Gene3D" id="2.30.29.30">
    <property type="entry name" value="Pleckstrin-homology domain (PH domain)/Phosphotyrosine-binding domain (PTB)"/>
    <property type="match status" value="1"/>
</dbReference>
<dbReference type="FunCoup" id="A0A482WHL1">
    <property type="interactions" value="289"/>
</dbReference>
<dbReference type="PROSITE" id="PS51205">
    <property type="entry name" value="VPS9"/>
    <property type="match status" value="1"/>
</dbReference>
<dbReference type="InterPro" id="IPR037191">
    <property type="entry name" value="VPS9_dom_sf"/>
</dbReference>
<accession>A0A482WHL1</accession>
<keyword evidence="1" id="KW-0677">Repeat</keyword>
<dbReference type="STRING" id="195883.A0A482WHL1"/>
<evidence type="ECO:0000313" key="4">
    <source>
        <dbReference type="Proteomes" id="UP000291343"/>
    </source>
</evidence>
<name>A0A482WHL1_LAOST</name>
<dbReference type="SUPFAM" id="SSF82185">
    <property type="entry name" value="Histone H3 K4-specific methyltransferase SET7/9 N-terminal domain"/>
    <property type="match status" value="2"/>
</dbReference>
<dbReference type="Pfam" id="PF25383">
    <property type="entry name" value="PH_alsin"/>
    <property type="match status" value="1"/>
</dbReference>
<evidence type="ECO:0000313" key="3">
    <source>
        <dbReference type="EMBL" id="RZF32994.1"/>
    </source>
</evidence>
<evidence type="ECO:0000256" key="1">
    <source>
        <dbReference type="ARBA" id="ARBA00022737"/>
    </source>
</evidence>
<dbReference type="InterPro" id="IPR011993">
    <property type="entry name" value="PH-like_dom_sf"/>
</dbReference>
<sequence length="820" mass="93530">MVQCSQKRPHHRHTDYRYADLVHFTALNVATLYQGVPSSILLQSHTDEHLLVYERYSSAVCNVIAMSAFVQIARLVDIPQRLTACFADRLPSRKTSPESLLTFAFLSPLGRIAFYKMMLSRGSLEASCEVQRWEVFSEAQEAARKQAEATRIFWESSGRLVETLRTPQRRLLRDSKTHALTLHNASRFSNHWLILLSDAFVHISGATQTVHSLDTLWVEPMQDTDNLQNGLLITTPEDSLQLIAPSAHEKVDWIIAFQDALKKRLNRNPVPTVRTATYTFTKHATYKDATYSGRWVSGKLEGKGRLDWPDGKLYVGAFRCSQPHGHGRMHTPSLCEYDGQWRDGLQNGYGCTKYNNGDVYEGYYKDGLACGYGTFKSGHFMTNSAYTYCGEWVSGQKQGYGVMDDITTGEKYMGCWNNNMRNGNGLIITRDGIYYEGIFSQNELTGQALMIFEDGALCGLEMKSAGVLNGKGTMVFACGDRLEGSMHGQWSEGLRVTGTFHKVACLNQLPPPTKREKPKNERIHIVSMETNFLREAKNSQMERMAALTDELLTGKNKDILKAFGSSYHPLGVALTELSKAYNNTYSLSNEHSHLLLQHAVHELHSIIERLYQAVRVLLPALPAPGVELPLSDNEPCEVASMATVLHPEILPRVCSGLFDLYTHDNQQENEAFRKRLLELNQYSDETLMSFLDIERKLWINNNGELHEQPFSLAIVTLQHLKTTFIPLEKFMVLRETFERMKEEVRIKLGEDYLWTTDRIIPLLEFVIVRSQILQLESEVKFMSDFMEERFKLGEFNYHFTNLNACYKHILEEKKSVVMYH</sequence>
<dbReference type="PANTHER" id="PTHR46089:SF2">
    <property type="entry name" value="ALSIN HOMOLOG"/>
    <property type="match status" value="1"/>
</dbReference>
<dbReference type="OrthoDB" id="48314at2759"/>
<comment type="caution">
    <text evidence="3">The sequence shown here is derived from an EMBL/GenBank/DDBJ whole genome shotgun (WGS) entry which is preliminary data.</text>
</comment>
<evidence type="ECO:0000259" key="2">
    <source>
        <dbReference type="PROSITE" id="PS51205"/>
    </source>
</evidence>
<dbReference type="Pfam" id="PF26202">
    <property type="entry name" value="HA_Alsin"/>
    <property type="match status" value="1"/>
</dbReference>
<gene>
    <name evidence="3" type="ORF">LSTR_LSTR008707</name>
</gene>
<organism evidence="3 4">
    <name type="scientific">Laodelphax striatellus</name>
    <name type="common">Small brown planthopper</name>
    <name type="synonym">Delphax striatella</name>
    <dbReference type="NCBI Taxonomy" id="195883"/>
    <lineage>
        <taxon>Eukaryota</taxon>
        <taxon>Metazoa</taxon>
        <taxon>Ecdysozoa</taxon>
        <taxon>Arthropoda</taxon>
        <taxon>Hexapoda</taxon>
        <taxon>Insecta</taxon>
        <taxon>Pterygota</taxon>
        <taxon>Neoptera</taxon>
        <taxon>Paraneoptera</taxon>
        <taxon>Hemiptera</taxon>
        <taxon>Auchenorrhyncha</taxon>
        <taxon>Fulgoroidea</taxon>
        <taxon>Delphacidae</taxon>
        <taxon>Criomorphinae</taxon>
        <taxon>Laodelphax</taxon>
    </lineage>
</organism>
<dbReference type="EMBL" id="QKKF02035404">
    <property type="protein sequence ID" value="RZF32994.1"/>
    <property type="molecule type" value="Genomic_DNA"/>
</dbReference>
<dbReference type="SUPFAM" id="SSF109993">
    <property type="entry name" value="VPS9 domain"/>
    <property type="match status" value="1"/>
</dbReference>
<dbReference type="GO" id="GO:0005085">
    <property type="term" value="F:guanyl-nucleotide exchange factor activity"/>
    <property type="evidence" value="ECO:0007669"/>
    <property type="project" value="TreeGrafter"/>
</dbReference>
<dbReference type="Pfam" id="PF02204">
    <property type="entry name" value="VPS9"/>
    <property type="match status" value="1"/>
</dbReference>
<reference evidence="3 4" key="1">
    <citation type="journal article" date="2017" name="Gigascience">
        <title>Genome sequence of the small brown planthopper, Laodelphax striatellus.</title>
        <authorList>
            <person name="Zhu J."/>
            <person name="Jiang F."/>
            <person name="Wang X."/>
            <person name="Yang P."/>
            <person name="Bao Y."/>
            <person name="Zhao W."/>
            <person name="Wang W."/>
            <person name="Lu H."/>
            <person name="Wang Q."/>
            <person name="Cui N."/>
            <person name="Li J."/>
            <person name="Chen X."/>
            <person name="Luo L."/>
            <person name="Yu J."/>
            <person name="Kang L."/>
            <person name="Cui F."/>
        </authorList>
    </citation>
    <scope>NUCLEOTIDE SEQUENCE [LARGE SCALE GENOMIC DNA]</scope>
    <source>
        <strain evidence="3">Lst14</strain>
    </source>
</reference>
<dbReference type="InterPro" id="IPR057248">
    <property type="entry name" value="Alsin-like_PH"/>
</dbReference>
<dbReference type="InterPro" id="IPR003409">
    <property type="entry name" value="MORN"/>
</dbReference>
<dbReference type="GO" id="GO:0016197">
    <property type="term" value="P:endosomal transport"/>
    <property type="evidence" value="ECO:0007669"/>
    <property type="project" value="TreeGrafter"/>
</dbReference>
<dbReference type="Gene3D" id="2.20.110.10">
    <property type="entry name" value="Histone H3 K4-specific methyltransferase SET7/9 N-terminal domain"/>
    <property type="match status" value="2"/>
</dbReference>
<dbReference type="AlphaFoldDB" id="A0A482WHL1"/>
<protein>
    <recommendedName>
        <fullName evidence="2">VPS9 domain-containing protein</fullName>
    </recommendedName>
</protein>
<dbReference type="Proteomes" id="UP000291343">
    <property type="component" value="Unassembled WGS sequence"/>
</dbReference>
<dbReference type="InParanoid" id="A0A482WHL1"/>
<dbReference type="SMART" id="SM00698">
    <property type="entry name" value="MORN"/>
    <property type="match status" value="6"/>
</dbReference>